<dbReference type="EMBL" id="UINC01048111">
    <property type="protein sequence ID" value="SVB58247.1"/>
    <property type="molecule type" value="Genomic_DNA"/>
</dbReference>
<organism evidence="1">
    <name type="scientific">marine metagenome</name>
    <dbReference type="NCBI Taxonomy" id="408172"/>
    <lineage>
        <taxon>unclassified sequences</taxon>
        <taxon>metagenomes</taxon>
        <taxon>ecological metagenomes</taxon>
    </lineage>
</organism>
<sequence length="228" mass="25575">MASKRTLSRRAQAKPTSSSILRRNQATYGKGSNMYDRINTQRGTATDVDWRARLRPKFGGRDLFWQGALEIETSQDQNRRGKDVPIDYLLRPLYESGGLVWQYTPTIYVAGTANYNMQSFHGTNYPLNTYINSEPPELPLQADFTANTIDEARYLLGIFHFCKVATKSFFGDSAVKDGLYGTPPPVLLFEYLGEHGFNKVPVIVTQYTIHLGADTDYIPVETSAGGDI</sequence>
<feature type="non-terminal residue" evidence="1">
    <location>
        <position position="228"/>
    </location>
</feature>
<accession>A0A382F841</accession>
<protein>
    <submittedName>
        <fullName evidence="1">Uncharacterized protein</fullName>
    </submittedName>
</protein>
<gene>
    <name evidence="1" type="ORF">METZ01_LOCUS211101</name>
</gene>
<dbReference type="AlphaFoldDB" id="A0A382F841"/>
<feature type="non-terminal residue" evidence="1">
    <location>
        <position position="1"/>
    </location>
</feature>
<name>A0A382F841_9ZZZZ</name>
<reference evidence="1" key="1">
    <citation type="submission" date="2018-05" db="EMBL/GenBank/DDBJ databases">
        <authorList>
            <person name="Lanie J.A."/>
            <person name="Ng W.-L."/>
            <person name="Kazmierczak K.M."/>
            <person name="Andrzejewski T.M."/>
            <person name="Davidsen T.M."/>
            <person name="Wayne K.J."/>
            <person name="Tettelin H."/>
            <person name="Glass J.I."/>
            <person name="Rusch D."/>
            <person name="Podicherti R."/>
            <person name="Tsui H.-C.T."/>
            <person name="Winkler M.E."/>
        </authorList>
    </citation>
    <scope>NUCLEOTIDE SEQUENCE</scope>
</reference>
<evidence type="ECO:0000313" key="1">
    <source>
        <dbReference type="EMBL" id="SVB58247.1"/>
    </source>
</evidence>
<proteinExistence type="predicted"/>